<comment type="subunit">
    <text evidence="6">Heterotrimer of UreA (gamma), UreB (beta) and UreC (alpha) subunits. Three heterotrimers associate to form the active enzyme.</text>
</comment>
<name>A0ABZ0SE94_9GAMM</name>
<evidence type="ECO:0000256" key="8">
    <source>
        <dbReference type="RuleBase" id="RU004158"/>
    </source>
</evidence>
<dbReference type="InterPro" id="IPR005848">
    <property type="entry name" value="Urease_asu"/>
</dbReference>
<evidence type="ECO:0000256" key="4">
    <source>
        <dbReference type="ARBA" id="ARBA00022723"/>
    </source>
</evidence>
<dbReference type="SUPFAM" id="SSF51338">
    <property type="entry name" value="Composite domain of metallo-dependent hydrolases"/>
    <property type="match status" value="2"/>
</dbReference>
<evidence type="ECO:0000313" key="10">
    <source>
        <dbReference type="EMBL" id="WPL17920.1"/>
    </source>
</evidence>
<dbReference type="RefSeq" id="WP_328983720.1">
    <property type="nucleotide sequence ID" value="NZ_CP121472.1"/>
</dbReference>
<feature type="domain" description="Urease" evidence="9">
    <location>
        <begin position="129"/>
        <end position="542"/>
    </location>
</feature>
<sequence>MSKISRAEYAALYGPTIGDKVRLGDTELMAEIEEDLTHYGEELRFGRAGAIRDGMGQCQRQADEVMDTVITNALVIDFWGVIKADLGIKNGRIAAIGKAGNPNIQTGVDVLIGSATDIIAAEGLIVTAGAVDALTHFISPEQASRSLMAGITTLIGGGTGPSAGSLAAASTPGPWNIRRMLQAAEGLPVNVGLVGKGSGSLPNPLEEQVRSGAMGLMVHPAWGCGPAALARALDIAEKMDVQLLVQFDTLNEAGGVEDLIAVVAERCVSTLHGNLDAMGIESLLALTLEKALPISVLSPAGPASADAGLSGALEVLHDLGAISALASGGMAGGRAGDLISRTWQMAHRMKVRRGHLAPPPFAADIDRADNDNYRIKRYIAKCGINPAISHGIAHEVGSIEVGKLADLVLWRPAFFGVRPTLVLKGGMIAAAPMGDAAASVPDAQPVQYAPMFGVTGGALNMACMTFVSQWAFQAGEPQRLDLTRRIGVARDLRQLRKIDMIHNFSRPAIAIDRHKGQVHADGSLMASEPLPQVPLAQRYALF</sequence>
<dbReference type="InterPro" id="IPR032466">
    <property type="entry name" value="Metal_Hydrolase"/>
</dbReference>
<dbReference type="SUPFAM" id="SSF51556">
    <property type="entry name" value="Metallo-dependent hydrolases"/>
    <property type="match status" value="1"/>
</dbReference>
<dbReference type="InterPro" id="IPR011612">
    <property type="entry name" value="Urease_alpha_N_dom"/>
</dbReference>
<dbReference type="GO" id="GO:0009039">
    <property type="term" value="F:urease activity"/>
    <property type="evidence" value="ECO:0007669"/>
    <property type="project" value="UniProtKB-EC"/>
</dbReference>
<evidence type="ECO:0000256" key="5">
    <source>
        <dbReference type="ARBA" id="ARBA00022801"/>
    </source>
</evidence>
<protein>
    <recommendedName>
        <fullName evidence="6">Urease subunit alpha</fullName>
        <ecNumber evidence="6">3.5.1.5</ecNumber>
    </recommendedName>
    <alternativeName>
        <fullName evidence="6">Urea amidohydrolase subunit alpha</fullName>
    </alternativeName>
</protein>
<dbReference type="PROSITE" id="PS51368">
    <property type="entry name" value="UREASE_3"/>
    <property type="match status" value="1"/>
</dbReference>
<dbReference type="NCBIfam" id="NF009686">
    <property type="entry name" value="PRK13207.1"/>
    <property type="match status" value="1"/>
</dbReference>
<dbReference type="InterPro" id="IPR050112">
    <property type="entry name" value="Urease_alpha_subunit"/>
</dbReference>
<reference evidence="10 11" key="1">
    <citation type="journal article" date="2023" name="Microorganisms">
        <title>Thiorhodovibrio frisius and Trv. litoralis spp. nov., Two Novel Members from a Clade of Fastidious Purple Sulfur Bacteria That Exhibit Unique Red-Shifted Light-Harvesting Capabilities.</title>
        <authorList>
            <person name="Methner A."/>
            <person name="Kuzyk S.B."/>
            <person name="Petersen J."/>
            <person name="Bauer S."/>
            <person name="Brinkmann H."/>
            <person name="Sichau K."/>
            <person name="Wanner G."/>
            <person name="Wolf J."/>
            <person name="Neumann-Schaal M."/>
            <person name="Henke P."/>
            <person name="Tank M."/>
            <person name="Sproer C."/>
            <person name="Bunk B."/>
            <person name="Overmann J."/>
        </authorList>
    </citation>
    <scope>NUCLEOTIDE SEQUENCE [LARGE SCALE GENOMIC DNA]</scope>
    <source>
        <strain evidence="10 11">DSM 6702</strain>
    </source>
</reference>
<dbReference type="PANTHER" id="PTHR43440">
    <property type="entry name" value="UREASE"/>
    <property type="match status" value="1"/>
</dbReference>
<comment type="subcellular location">
    <subcellularLocation>
        <location evidence="6 7">Cytoplasm</location>
    </subcellularLocation>
</comment>
<comment type="cofactor">
    <cofactor evidence="1">
        <name>Ni cation</name>
        <dbReference type="ChEBI" id="CHEBI:25516"/>
    </cofactor>
</comment>
<comment type="caution">
    <text evidence="6 7">Lacks conserved residue(s) required for the propagation of feature annotation.</text>
</comment>
<dbReference type="EMBL" id="CP121472">
    <property type="protein sequence ID" value="WPL17920.1"/>
    <property type="molecule type" value="Genomic_DNA"/>
</dbReference>
<comment type="catalytic activity">
    <reaction evidence="6">
        <text>urea + 2 H2O + H(+) = hydrogencarbonate + 2 NH4(+)</text>
        <dbReference type="Rhea" id="RHEA:20557"/>
        <dbReference type="ChEBI" id="CHEBI:15377"/>
        <dbReference type="ChEBI" id="CHEBI:15378"/>
        <dbReference type="ChEBI" id="CHEBI:16199"/>
        <dbReference type="ChEBI" id="CHEBI:17544"/>
        <dbReference type="ChEBI" id="CHEBI:28938"/>
        <dbReference type="EC" id="3.5.1.5"/>
    </reaction>
</comment>
<comment type="pathway">
    <text evidence="2 6">Nitrogen metabolism; urea degradation; CO(2) and NH(3) from urea (urease route): step 1/1.</text>
</comment>
<dbReference type="Pfam" id="PF01979">
    <property type="entry name" value="Amidohydro_1"/>
    <property type="match status" value="1"/>
</dbReference>
<dbReference type="PRINTS" id="PR01752">
    <property type="entry name" value="UREASE"/>
</dbReference>
<comment type="similarity">
    <text evidence="6 8">Belongs to the metallo-dependent hydrolases superfamily. Urease alpha subunit family.</text>
</comment>
<dbReference type="HAMAP" id="MF_01953">
    <property type="entry name" value="Urease_alpha"/>
    <property type="match status" value="1"/>
</dbReference>
<evidence type="ECO:0000256" key="1">
    <source>
        <dbReference type="ARBA" id="ARBA00001948"/>
    </source>
</evidence>
<organism evidence="10 11">
    <name type="scientific">Thiorhodovibrio winogradskyi</name>
    <dbReference type="NCBI Taxonomy" id="77007"/>
    <lineage>
        <taxon>Bacteria</taxon>
        <taxon>Pseudomonadati</taxon>
        <taxon>Pseudomonadota</taxon>
        <taxon>Gammaproteobacteria</taxon>
        <taxon>Chromatiales</taxon>
        <taxon>Chromatiaceae</taxon>
        <taxon>Thiorhodovibrio</taxon>
    </lineage>
</organism>
<keyword evidence="5 6" id="KW-0378">Hydrolase</keyword>
<keyword evidence="6 7" id="KW-0963">Cytoplasm</keyword>
<gene>
    <name evidence="6 10" type="primary">ureC</name>
    <name evidence="10" type="ORF">Thiowin_02963</name>
</gene>
<feature type="binding site" evidence="6 7">
    <location>
        <position position="219"/>
    </location>
    <ligand>
        <name>substrate</name>
    </ligand>
</feature>
<keyword evidence="11" id="KW-1185">Reference proteome</keyword>
<keyword evidence="4" id="KW-0479">Metal-binding</keyword>
<dbReference type="InterPro" id="IPR011059">
    <property type="entry name" value="Metal-dep_hydrolase_composite"/>
</dbReference>
<evidence type="ECO:0000256" key="3">
    <source>
        <dbReference type="ARBA" id="ARBA00022596"/>
    </source>
</evidence>
<keyword evidence="3" id="KW-0533">Nickel</keyword>
<dbReference type="Pfam" id="PF00449">
    <property type="entry name" value="Urease_alpha"/>
    <property type="match status" value="1"/>
</dbReference>
<accession>A0ABZ0SE94</accession>
<dbReference type="InterPro" id="IPR006680">
    <property type="entry name" value="Amidohydro-rel"/>
</dbReference>
<evidence type="ECO:0000259" key="9">
    <source>
        <dbReference type="PROSITE" id="PS51368"/>
    </source>
</evidence>
<evidence type="ECO:0000313" key="11">
    <source>
        <dbReference type="Proteomes" id="UP001432180"/>
    </source>
</evidence>
<evidence type="ECO:0000256" key="2">
    <source>
        <dbReference type="ARBA" id="ARBA00004897"/>
    </source>
</evidence>
<proteinExistence type="inferred from homology"/>
<dbReference type="Proteomes" id="UP001432180">
    <property type="component" value="Chromosome"/>
</dbReference>
<evidence type="ECO:0000256" key="6">
    <source>
        <dbReference type="HAMAP-Rule" id="MF_01953"/>
    </source>
</evidence>
<evidence type="ECO:0000256" key="7">
    <source>
        <dbReference type="PROSITE-ProRule" id="PRU00700"/>
    </source>
</evidence>
<dbReference type="EC" id="3.5.1.5" evidence="6"/>
<dbReference type="Gene3D" id="3.20.20.140">
    <property type="entry name" value="Metal-dependent hydrolases"/>
    <property type="match status" value="2"/>
</dbReference>
<dbReference type="Gene3D" id="2.30.40.10">
    <property type="entry name" value="Urease, subunit C, domain 1"/>
    <property type="match status" value="1"/>
</dbReference>
<dbReference type="PANTHER" id="PTHR43440:SF1">
    <property type="entry name" value="UREASE"/>
    <property type="match status" value="1"/>
</dbReference>
<dbReference type="InterPro" id="IPR017951">
    <property type="entry name" value="Urease_asu_c"/>
</dbReference>